<dbReference type="RefSeq" id="WP_200244125.1">
    <property type="nucleotide sequence ID" value="NZ_JAENHK010000005.1"/>
</dbReference>
<gene>
    <name evidence="2" type="ORF">JHL15_05810</name>
</gene>
<comment type="caution">
    <text evidence="2">The sequence shown here is derived from an EMBL/GenBank/DDBJ whole genome shotgun (WGS) entry which is preliminary data.</text>
</comment>
<reference evidence="3" key="1">
    <citation type="submission" date="2021-01" db="EMBL/GenBank/DDBJ databases">
        <title>Genome public.</title>
        <authorList>
            <person name="Liu C."/>
            <person name="Sun Q."/>
        </authorList>
    </citation>
    <scope>NUCLEOTIDE SEQUENCE [LARGE SCALE GENOMIC DNA]</scope>
    <source>
        <strain evidence="3">YIM B02567</strain>
    </source>
</reference>
<name>A0ABS1FS70_9FLAO</name>
<dbReference type="Proteomes" id="UP000628669">
    <property type="component" value="Unassembled WGS sequence"/>
</dbReference>
<dbReference type="EMBL" id="JAENHK010000005">
    <property type="protein sequence ID" value="MBK1895271.1"/>
    <property type="molecule type" value="Genomic_DNA"/>
</dbReference>
<dbReference type="PROSITE" id="PS51257">
    <property type="entry name" value="PROKAR_LIPOPROTEIN"/>
    <property type="match status" value="1"/>
</dbReference>
<sequence>MKYYLLFILIIVFSCSEKKNQPNTNTYNISESIDSELDNEENEESVIDGTYCAEIDYFYYKTGTSSTYTLDVEVDNGELIQINWPNGGWLDDSHFSPEDISTGSCSFTSDAGYEYKVTLLNKGGCGYGNKTIYIPENNTNEESSSDEQEISDEDSEEE</sequence>
<evidence type="ECO:0000256" key="1">
    <source>
        <dbReference type="SAM" id="MobiDB-lite"/>
    </source>
</evidence>
<feature type="compositionally biased region" description="Acidic residues" evidence="1">
    <location>
        <begin position="143"/>
        <end position="158"/>
    </location>
</feature>
<proteinExistence type="predicted"/>
<evidence type="ECO:0000313" key="3">
    <source>
        <dbReference type="Proteomes" id="UP000628669"/>
    </source>
</evidence>
<protein>
    <submittedName>
        <fullName evidence="2">Uncharacterized protein</fullName>
    </submittedName>
</protein>
<feature type="region of interest" description="Disordered" evidence="1">
    <location>
        <begin position="134"/>
        <end position="158"/>
    </location>
</feature>
<accession>A0ABS1FS70</accession>
<organism evidence="2 3">
    <name type="scientific">Chryseobacterium paridis</name>
    <dbReference type="NCBI Taxonomy" id="2800328"/>
    <lineage>
        <taxon>Bacteria</taxon>
        <taxon>Pseudomonadati</taxon>
        <taxon>Bacteroidota</taxon>
        <taxon>Flavobacteriia</taxon>
        <taxon>Flavobacteriales</taxon>
        <taxon>Weeksellaceae</taxon>
        <taxon>Chryseobacterium group</taxon>
        <taxon>Chryseobacterium</taxon>
    </lineage>
</organism>
<evidence type="ECO:0000313" key="2">
    <source>
        <dbReference type="EMBL" id="MBK1895271.1"/>
    </source>
</evidence>
<keyword evidence="3" id="KW-1185">Reference proteome</keyword>